<accession>A0ABY6B3T8</accession>
<dbReference type="InterPro" id="IPR021268">
    <property type="entry name" value="DUF2845"/>
</dbReference>
<dbReference type="EMBL" id="CP104562">
    <property type="protein sequence ID" value="UXH79390.1"/>
    <property type="molecule type" value="Genomic_DNA"/>
</dbReference>
<organism evidence="2 3">
    <name type="scientific">Roseateles amylovorans</name>
    <dbReference type="NCBI Taxonomy" id="2978473"/>
    <lineage>
        <taxon>Bacteria</taxon>
        <taxon>Pseudomonadati</taxon>
        <taxon>Pseudomonadota</taxon>
        <taxon>Betaproteobacteria</taxon>
        <taxon>Burkholderiales</taxon>
        <taxon>Sphaerotilaceae</taxon>
        <taxon>Roseateles</taxon>
    </lineage>
</organism>
<protein>
    <submittedName>
        <fullName evidence="2">DUF2845 domain-containing protein</fullName>
    </submittedName>
</protein>
<dbReference type="Pfam" id="PF11006">
    <property type="entry name" value="DUF2845"/>
    <property type="match status" value="1"/>
</dbReference>
<evidence type="ECO:0000313" key="2">
    <source>
        <dbReference type="EMBL" id="UXH79390.1"/>
    </source>
</evidence>
<sequence length="119" mass="12720">MTTRIGPLALSRRVALGALLLIGASAQAQSLRCSDNGVREGDSKLSLLRACGQPTLSDAYCVPIYTPGDPGRNGQVQPVYSGCVMTDEWLYDRGPGNLAAVVKIREGRIISIRFGEQGR</sequence>
<feature type="signal peptide" evidence="1">
    <location>
        <begin position="1"/>
        <end position="28"/>
    </location>
</feature>
<gene>
    <name evidence="2" type="ORF">N4261_05525</name>
</gene>
<proteinExistence type="predicted"/>
<dbReference type="Proteomes" id="UP001064933">
    <property type="component" value="Chromosome"/>
</dbReference>
<evidence type="ECO:0000313" key="3">
    <source>
        <dbReference type="Proteomes" id="UP001064933"/>
    </source>
</evidence>
<evidence type="ECO:0000256" key="1">
    <source>
        <dbReference type="SAM" id="SignalP"/>
    </source>
</evidence>
<dbReference type="RefSeq" id="WP_261759209.1">
    <property type="nucleotide sequence ID" value="NZ_CP104562.2"/>
</dbReference>
<name>A0ABY6B3T8_9BURK</name>
<feature type="chain" id="PRO_5045465297" evidence="1">
    <location>
        <begin position="29"/>
        <end position="119"/>
    </location>
</feature>
<keyword evidence="1" id="KW-0732">Signal</keyword>
<reference evidence="2" key="1">
    <citation type="submission" date="2022-10" db="EMBL/GenBank/DDBJ databases">
        <title>Characterization and whole genome sequencing of a new Roseateles species, isolated from fresh water.</title>
        <authorList>
            <person name="Guliayeva D.Y."/>
            <person name="Akhremchuk A.E."/>
            <person name="Sikolenko M.A."/>
            <person name="Valentovich L.N."/>
            <person name="Sidarenka A.V."/>
        </authorList>
    </citation>
    <scope>NUCLEOTIDE SEQUENCE</scope>
    <source>
        <strain evidence="2">BIM B-1768</strain>
    </source>
</reference>
<keyword evidence="3" id="KW-1185">Reference proteome</keyword>